<dbReference type="AlphaFoldDB" id="A0A511RLL5"/>
<dbReference type="Pfam" id="PF01865">
    <property type="entry name" value="PhoU_div"/>
    <property type="match status" value="1"/>
</dbReference>
<dbReference type="Proteomes" id="UP000321827">
    <property type="component" value="Unassembled WGS sequence"/>
</dbReference>
<dbReference type="Gene3D" id="1.20.58.220">
    <property type="entry name" value="Phosphate transport system protein phou homolog 2, domain 2"/>
    <property type="match status" value="1"/>
</dbReference>
<gene>
    <name evidence="3" type="ORF">ODE01S_14010</name>
</gene>
<dbReference type="InterPro" id="IPR018445">
    <property type="entry name" value="Put_Phosphate_transp_reg"/>
</dbReference>
<dbReference type="SUPFAM" id="SSF109755">
    <property type="entry name" value="PhoU-like"/>
    <property type="match status" value="1"/>
</dbReference>
<comment type="caution">
    <text evidence="3">The sequence shown here is derived from an EMBL/GenBank/DDBJ whole genome shotgun (WGS) entry which is preliminary data.</text>
</comment>
<dbReference type="PANTHER" id="PTHR36536">
    <property type="entry name" value="UPF0111 PROTEIN HI_1603"/>
    <property type="match status" value="1"/>
</dbReference>
<dbReference type="OrthoDB" id="558650at2"/>
<dbReference type="InterPro" id="IPR038078">
    <property type="entry name" value="PhoU-like_sf"/>
</dbReference>
<proteinExistence type="inferred from homology"/>
<feature type="coiled-coil region" evidence="2">
    <location>
        <begin position="95"/>
        <end position="122"/>
    </location>
</feature>
<keyword evidence="2" id="KW-0175">Coiled coil</keyword>
<evidence type="ECO:0000256" key="1">
    <source>
        <dbReference type="ARBA" id="ARBA00008591"/>
    </source>
</evidence>
<evidence type="ECO:0000313" key="4">
    <source>
        <dbReference type="Proteomes" id="UP000321827"/>
    </source>
</evidence>
<protein>
    <recommendedName>
        <fullName evidence="5">Phosphate transport regulator</fullName>
    </recommendedName>
</protein>
<dbReference type="EMBL" id="BJXN01000008">
    <property type="protein sequence ID" value="GEM89967.1"/>
    <property type="molecule type" value="Genomic_DNA"/>
</dbReference>
<dbReference type="InterPro" id="IPR002727">
    <property type="entry name" value="DUF47"/>
</dbReference>
<evidence type="ECO:0000313" key="3">
    <source>
        <dbReference type="EMBL" id="GEM89967.1"/>
    </source>
</evidence>
<evidence type="ECO:0000256" key="2">
    <source>
        <dbReference type="SAM" id="Coils"/>
    </source>
</evidence>
<reference evidence="3 4" key="1">
    <citation type="submission" date="2019-07" db="EMBL/GenBank/DDBJ databases">
        <title>Whole genome shotgun sequence of Oceanithermus desulfurans NBRC 100063.</title>
        <authorList>
            <person name="Hosoyama A."/>
            <person name="Uohara A."/>
            <person name="Ohji S."/>
            <person name="Ichikawa N."/>
        </authorList>
    </citation>
    <scope>NUCLEOTIDE SEQUENCE [LARGE SCALE GENOMIC DNA]</scope>
    <source>
        <strain evidence="3 4">NBRC 100063</strain>
    </source>
</reference>
<organism evidence="3 4">
    <name type="scientific">Oceanithermus desulfurans NBRC 100063</name>
    <dbReference type="NCBI Taxonomy" id="1227550"/>
    <lineage>
        <taxon>Bacteria</taxon>
        <taxon>Thermotogati</taxon>
        <taxon>Deinococcota</taxon>
        <taxon>Deinococci</taxon>
        <taxon>Thermales</taxon>
        <taxon>Thermaceae</taxon>
        <taxon>Oceanithermus</taxon>
    </lineage>
</organism>
<evidence type="ECO:0008006" key="5">
    <source>
        <dbReference type="Google" id="ProtNLM"/>
    </source>
</evidence>
<dbReference type="PANTHER" id="PTHR36536:SF3">
    <property type="entry name" value="UPF0111 PROTEIN HI_1603"/>
    <property type="match status" value="1"/>
</dbReference>
<accession>A0A511RLL5</accession>
<sequence length="265" mass="29725">MKIAAALTAATPTTSTATTVPNPGRAPMVRSYPAGRCVPGRSAYNGLTMKLPSLFGGTRGLEAQIDLYFDKVQEAGLVFGRAMELYLERGVSEGFEELVRRVTEVEEEADDLRREIETQMTTHTLIPELREDVLSLIEQVDEVTNHYEAAVYSFYIQQPVIDAAYRADFAELARMVQQTAEEMVTAARAFFRDLSAVRDHVKKVQFYESEADKITTRVGRQIFESDLDLAQKMHLTSFLDRLDSIADTAEDIGDKLSILTIKRMV</sequence>
<name>A0A511RLL5_9DEIN</name>
<comment type="similarity">
    <text evidence="1">Belongs to the UPF0111 family.</text>
</comment>